<organism evidence="1 2">
    <name type="scientific">Clostridium cochlearium</name>
    <dbReference type="NCBI Taxonomy" id="1494"/>
    <lineage>
        <taxon>Bacteria</taxon>
        <taxon>Bacillati</taxon>
        <taxon>Bacillota</taxon>
        <taxon>Clostridia</taxon>
        <taxon>Eubacteriales</taxon>
        <taxon>Clostridiaceae</taxon>
        <taxon>Clostridium</taxon>
    </lineage>
</organism>
<dbReference type="EMBL" id="UAWC01000007">
    <property type="protein sequence ID" value="SQB34208.1"/>
    <property type="molecule type" value="Genomic_DNA"/>
</dbReference>
<sequence>MNSIYKSCTNNKHYECHNHICDHCKCNPCKCDYDKRKSCIQHPTLTETILACGTGTGANIPIPTNNGTFSPITLASVSIDTSCLKKPTVKIDFDSIINYSASMTVADDAAISNPFTVTFQLSKTCNDGSKIGLGNWYYSTAFLLPAVNTTDSFSFTHCECSSCSGCCIYTIEIVQASASVLTNVTDLVENAQIVSSSISALASSC</sequence>
<accession>A0A2X2W021</accession>
<reference evidence="1 2" key="1">
    <citation type="submission" date="2018-06" db="EMBL/GenBank/DDBJ databases">
        <authorList>
            <consortium name="Pathogen Informatics"/>
            <person name="Doyle S."/>
        </authorList>
    </citation>
    <scope>NUCLEOTIDE SEQUENCE [LARGE SCALE GENOMIC DNA]</scope>
    <source>
        <strain evidence="1 2">NCTC13028</strain>
    </source>
</reference>
<evidence type="ECO:0000313" key="2">
    <source>
        <dbReference type="Proteomes" id="UP000250223"/>
    </source>
</evidence>
<protein>
    <recommendedName>
        <fullName evidence="3">DUF4489 domain-containing protein</fullName>
    </recommendedName>
</protein>
<dbReference type="RefSeq" id="WP_111921404.1">
    <property type="nucleotide sequence ID" value="NZ_UAWC01000007.1"/>
</dbReference>
<dbReference type="Pfam" id="PF14879">
    <property type="entry name" value="DUF4489"/>
    <property type="match status" value="1"/>
</dbReference>
<dbReference type="AlphaFoldDB" id="A0A2X2W021"/>
<name>A0A2X2W021_CLOCO</name>
<proteinExistence type="predicted"/>
<gene>
    <name evidence="1" type="ORF">NCTC13028_01102</name>
</gene>
<evidence type="ECO:0008006" key="3">
    <source>
        <dbReference type="Google" id="ProtNLM"/>
    </source>
</evidence>
<dbReference type="InterPro" id="IPR027972">
    <property type="entry name" value="DUF4489"/>
</dbReference>
<dbReference type="Proteomes" id="UP000250223">
    <property type="component" value="Unassembled WGS sequence"/>
</dbReference>
<evidence type="ECO:0000313" key="1">
    <source>
        <dbReference type="EMBL" id="SQB34208.1"/>
    </source>
</evidence>